<organism evidence="3 4">
    <name type="scientific">Candidatus Thalassospirochaeta sargassi</name>
    <dbReference type="NCBI Taxonomy" id="3119039"/>
    <lineage>
        <taxon>Bacteria</taxon>
        <taxon>Pseudomonadati</taxon>
        <taxon>Spirochaetota</taxon>
        <taxon>Spirochaetia</taxon>
        <taxon>Spirochaetales</taxon>
        <taxon>Spirochaetaceae</taxon>
        <taxon>Candidatus Thalassospirochaeta</taxon>
    </lineage>
</organism>
<feature type="domain" description="Fibronectin type-III" evidence="2">
    <location>
        <begin position="142"/>
        <end position="228"/>
    </location>
</feature>
<feature type="signal peptide" evidence="1">
    <location>
        <begin position="1"/>
        <end position="26"/>
    </location>
</feature>
<feature type="chain" id="PRO_5042611841" description="Fibronectin type-III domain-containing protein" evidence="1">
    <location>
        <begin position="27"/>
        <end position="920"/>
    </location>
</feature>
<dbReference type="AlphaFoldDB" id="A0AAJ1MJC5"/>
<dbReference type="InterPro" id="IPR013783">
    <property type="entry name" value="Ig-like_fold"/>
</dbReference>
<dbReference type="Pfam" id="PF08309">
    <property type="entry name" value="LVIVD"/>
    <property type="match status" value="14"/>
</dbReference>
<dbReference type="Proteomes" id="UP001221217">
    <property type="component" value="Unassembled WGS sequence"/>
</dbReference>
<dbReference type="SMART" id="SM00060">
    <property type="entry name" value="FN3"/>
    <property type="match status" value="2"/>
</dbReference>
<dbReference type="PROSITE" id="PS50853">
    <property type="entry name" value="FN3"/>
    <property type="match status" value="2"/>
</dbReference>
<comment type="caution">
    <text evidence="3">The sequence shown here is derived from an EMBL/GenBank/DDBJ whole genome shotgun (WGS) entry which is preliminary data.</text>
</comment>
<accession>A0AAJ1MJC5</accession>
<dbReference type="PROSITE" id="PS51257">
    <property type="entry name" value="PROKAR_LIPOPROTEIN"/>
    <property type="match status" value="1"/>
</dbReference>
<dbReference type="CDD" id="cd00063">
    <property type="entry name" value="FN3"/>
    <property type="match status" value="2"/>
</dbReference>
<evidence type="ECO:0000259" key="2">
    <source>
        <dbReference type="PROSITE" id="PS50853"/>
    </source>
</evidence>
<dbReference type="InterPro" id="IPR013211">
    <property type="entry name" value="LVIVD"/>
</dbReference>
<proteinExistence type="predicted"/>
<name>A0AAJ1MJC5_9SPIO</name>
<protein>
    <recommendedName>
        <fullName evidence="2">Fibronectin type-III domain-containing protein</fullName>
    </recommendedName>
</protein>
<dbReference type="EMBL" id="JAQQAL010000024">
    <property type="protein sequence ID" value="MDC7227298.1"/>
    <property type="molecule type" value="Genomic_DNA"/>
</dbReference>
<dbReference type="SUPFAM" id="SSF49265">
    <property type="entry name" value="Fibronectin type III"/>
    <property type="match status" value="1"/>
</dbReference>
<dbReference type="SUPFAM" id="SSF75011">
    <property type="entry name" value="3-carboxy-cis,cis-mucoante lactonizing enzyme"/>
    <property type="match status" value="1"/>
</dbReference>
<dbReference type="InterPro" id="IPR003961">
    <property type="entry name" value="FN3_dom"/>
</dbReference>
<evidence type="ECO:0000313" key="3">
    <source>
        <dbReference type="EMBL" id="MDC7227298.1"/>
    </source>
</evidence>
<sequence length="920" mass="99107">MKNRKVQLITAALISMVLCLFLTSCPEPLNTSILTVLTDADAPTIVVTSPEDYGEYATVLELTGYIADDSIGSLPEGTNLSVTYSISGTSVSGTADVDINNGGFSTTINVSDISGDKVIELSAEDSNGNTGSARVNICKPDDGGDISGFTLSPGNKQVTISWEPVPNVESYSIYQSDYSETVELDPESTTYTWTGLTNGLEYSFQLTAVIPDDIGDDALSSEETTIPLNSRIFVPSVKEVDYKSITITWNENSDIDSFTVERSTSPDGSWRIVRSNLDNNEYTDSSLENDTTYYYRIRPTDYVDIISDYTTAVPDRFSFELVGSLETVSASGIAVSGDYVYAVGWNSGLSIIDCSNPESPSIEGRYDDLNSYAYDIDYSDGFVYIAEDDYLEIIDCRSPSSPSFESSFTAENSINVITVSGDYAYVYGEDEDLYKINITEPENPAVDASRPLTGGEPHEIVVDGDYAYIATGDYFDGGLYIYDISSQGSISKMSDFNDGDEYRYNYGLAVSGDYAYVTYADTLWVADCSDPTDLSIAGIYDGISSNSRVALSGNYAYVLDTNLGLLKINCNDPSAPVFQEKCTTSGSSDIKVSGNYAFVASSSYGLEIFDITVPDAPVLEGSDESISEAYDLVVSGNYAYVADEYFGLKISDITDPESPMLVGSCETYNYDYEDVDRTFDVAIAGNYAYVVNQSSGLKIIDCSTVSSPTIIGSYELDNYTYSVTVAGEYAYLSNEDSGLVILDITEPASPTLAGSCTTSGYAYGVAVIGDYAYVADDSSGLQIIDINPYSSDYCTIVANCTTSDARDVVIAGDYAYIADGWSGLQIIDIDPNSDHFCTIVSSCDTSNTAEDVAVAGGYAFIADNTAGLQIIDIYDPEAVNLHIIGNYNYPYRVSGVAVAGSYAYLATDSSGLQVINLRGE</sequence>
<keyword evidence="1" id="KW-0732">Signal</keyword>
<dbReference type="SUPFAM" id="SSF101908">
    <property type="entry name" value="Putative isomerase YbhE"/>
    <property type="match status" value="1"/>
</dbReference>
<evidence type="ECO:0000256" key="1">
    <source>
        <dbReference type="SAM" id="SignalP"/>
    </source>
</evidence>
<evidence type="ECO:0000313" key="4">
    <source>
        <dbReference type="Proteomes" id="UP001221217"/>
    </source>
</evidence>
<dbReference type="InterPro" id="IPR036116">
    <property type="entry name" value="FN3_sf"/>
</dbReference>
<reference evidence="3 4" key="1">
    <citation type="submission" date="2022-12" db="EMBL/GenBank/DDBJ databases">
        <title>Metagenome assembled genome from gulf of manar.</title>
        <authorList>
            <person name="Kohli P."/>
            <person name="Pk S."/>
            <person name="Venkata Ramana C."/>
            <person name="Sasikala C."/>
        </authorList>
    </citation>
    <scope>NUCLEOTIDE SEQUENCE [LARGE SCALE GENOMIC DNA]</scope>
    <source>
        <strain evidence="3">JB008</strain>
    </source>
</reference>
<gene>
    <name evidence="3" type="ORF">PQJ61_11105</name>
</gene>
<feature type="domain" description="Fibronectin type-III" evidence="2">
    <location>
        <begin position="231"/>
        <end position="321"/>
    </location>
</feature>
<dbReference type="Gene3D" id="2.60.40.10">
    <property type="entry name" value="Immunoglobulins"/>
    <property type="match status" value="2"/>
</dbReference>